<accession>A0A6M4H0P2</accession>
<keyword evidence="2" id="KW-0732">Signal</keyword>
<proteinExistence type="predicted"/>
<feature type="signal peptide" evidence="2">
    <location>
        <begin position="1"/>
        <end position="21"/>
    </location>
</feature>
<dbReference type="InterPro" id="IPR010239">
    <property type="entry name" value="CHP02001"/>
</dbReference>
<dbReference type="InterPro" id="IPR023614">
    <property type="entry name" value="Porin_dom_sf"/>
</dbReference>
<sequence>MRQLPALLLAAAVSVPVVSYAQTAPAPAAPAAPESPHSFTGKLGLFTEYEYRGISQTSEDPALQLNLDYGHSSGFYAGFFFSNIKWLKDTAYAGGFNTDANLEWDIYAGYKFEPIKDWTVDVGYLRYEYPRSGAFNPKPNTDEVYIGLTYSFATLKYSYSFNDTFGVPSSEGSDYIELAVTYPVADTKFSFTGLLGYQRYAGTQSSGFDNDDLSYGVWKVGGVYDFGSGWNGGLYYKGTNAKDELYTIRDKNWSKKRIVAFVTYAF</sequence>
<dbReference type="GO" id="GO:0009279">
    <property type="term" value="C:cell outer membrane"/>
    <property type="evidence" value="ECO:0007669"/>
    <property type="project" value="UniProtKB-SubCell"/>
</dbReference>
<dbReference type="Pfam" id="PF09694">
    <property type="entry name" value="Gcw_chp"/>
    <property type="match status" value="1"/>
</dbReference>
<name>A0A6M4H0P2_9PROT</name>
<evidence type="ECO:0000256" key="2">
    <source>
        <dbReference type="SAM" id="SignalP"/>
    </source>
</evidence>
<organism evidence="3 4">
    <name type="scientific">Usitatibacter rugosus</name>
    <dbReference type="NCBI Taxonomy" id="2732067"/>
    <lineage>
        <taxon>Bacteria</taxon>
        <taxon>Pseudomonadati</taxon>
        <taxon>Pseudomonadota</taxon>
        <taxon>Betaproteobacteria</taxon>
        <taxon>Nitrosomonadales</taxon>
        <taxon>Usitatibacteraceae</taxon>
        <taxon>Usitatibacter</taxon>
    </lineage>
</organism>
<dbReference type="RefSeq" id="WP_171095164.1">
    <property type="nucleotide sequence ID" value="NZ_CP053069.1"/>
</dbReference>
<dbReference type="KEGG" id="uru:DSM104443_03811"/>
<evidence type="ECO:0000256" key="1">
    <source>
        <dbReference type="ARBA" id="ARBA00004442"/>
    </source>
</evidence>
<dbReference type="InterPro" id="IPR011250">
    <property type="entry name" value="OMP/PagP_B-barrel"/>
</dbReference>
<dbReference type="AlphaFoldDB" id="A0A6M4H0P2"/>
<keyword evidence="4" id="KW-1185">Reference proteome</keyword>
<feature type="chain" id="PRO_5027010522" evidence="2">
    <location>
        <begin position="22"/>
        <end position="266"/>
    </location>
</feature>
<gene>
    <name evidence="3" type="ORF">DSM104443_03811</name>
</gene>
<reference evidence="3 4" key="1">
    <citation type="submission" date="2020-04" db="EMBL/GenBank/DDBJ databases">
        <title>Usitatibacter rugosus gen. nov., sp. nov. and Usitatibacter palustris sp. nov., novel members of Usitatibacteraceae fam. nov. within the order Nitrosomonadales isolated from soil.</title>
        <authorList>
            <person name="Huber K.J."/>
            <person name="Neumann-Schaal M."/>
            <person name="Geppert A."/>
            <person name="Luckner M."/>
            <person name="Wanner G."/>
            <person name="Overmann J."/>
        </authorList>
    </citation>
    <scope>NUCLEOTIDE SEQUENCE [LARGE SCALE GENOMIC DNA]</scope>
    <source>
        <strain evidence="3 4">0125_3</strain>
    </source>
</reference>
<evidence type="ECO:0000313" key="3">
    <source>
        <dbReference type="EMBL" id="QJR12718.1"/>
    </source>
</evidence>
<dbReference type="Proteomes" id="UP000501534">
    <property type="component" value="Chromosome"/>
</dbReference>
<evidence type="ECO:0000313" key="4">
    <source>
        <dbReference type="Proteomes" id="UP000501534"/>
    </source>
</evidence>
<comment type="subcellular location">
    <subcellularLocation>
        <location evidence="1">Cell outer membrane</location>
    </subcellularLocation>
</comment>
<dbReference type="NCBIfam" id="TIGR02001">
    <property type="entry name" value="gcw_chp"/>
    <property type="match status" value="1"/>
</dbReference>
<dbReference type="Gene3D" id="2.40.160.10">
    <property type="entry name" value="Porin"/>
    <property type="match status" value="1"/>
</dbReference>
<dbReference type="SUPFAM" id="SSF56925">
    <property type="entry name" value="OMPA-like"/>
    <property type="match status" value="1"/>
</dbReference>
<protein>
    <submittedName>
        <fullName evidence="3">Uncharacterized protein</fullName>
    </submittedName>
</protein>
<dbReference type="EMBL" id="CP053069">
    <property type="protein sequence ID" value="QJR12718.1"/>
    <property type="molecule type" value="Genomic_DNA"/>
</dbReference>